<reference evidence="1" key="1">
    <citation type="submission" date="2023-07" db="EMBL/GenBank/DDBJ databases">
        <title>Black Yeasts Isolated from many extreme environments.</title>
        <authorList>
            <person name="Coleine C."/>
            <person name="Stajich J.E."/>
            <person name="Selbmann L."/>
        </authorList>
    </citation>
    <scope>NUCLEOTIDE SEQUENCE</scope>
    <source>
        <strain evidence="1">CCFEE 5714</strain>
    </source>
</reference>
<name>A0ACC3MCA5_9PEZI</name>
<dbReference type="EMBL" id="JAUTXU010000385">
    <property type="protein sequence ID" value="KAK3681959.1"/>
    <property type="molecule type" value="Genomic_DNA"/>
</dbReference>
<proteinExistence type="predicted"/>
<accession>A0ACC3MCA5</accession>
<protein>
    <submittedName>
        <fullName evidence="1">Uncharacterized protein</fullName>
    </submittedName>
</protein>
<dbReference type="Proteomes" id="UP001281147">
    <property type="component" value="Unassembled WGS sequence"/>
</dbReference>
<sequence length="318" mass="35929">MAPCYLLMILREIRNMIYDNTSASPVISAPADLDSPTNPTVTLYNFTAISFLLPNRQIHDEYQDYKLPRARLLVNFKGNARLRYQCCRINTAISFKADFPMDILKHVSACEVWLNWFNVKDIPSPERLLLFAVALFQKTGSFSGSQESIAWTPIRALASYIRTQLLAQQLRPILSTAAKFKLRVGMDGFPDPEDLDQIGRLRLEFWVNLTAQMQCSLFDIRAFHSAFQPPSGVNGDYIGVDFLLETAASCTREDCVRVGSQILAILAGEIPDPEHGHIPVQVGLELDRPILVWSMRLAEEGEANYRGFVPELMIEDSR</sequence>
<evidence type="ECO:0000313" key="2">
    <source>
        <dbReference type="Proteomes" id="UP001281147"/>
    </source>
</evidence>
<evidence type="ECO:0000313" key="1">
    <source>
        <dbReference type="EMBL" id="KAK3681959.1"/>
    </source>
</evidence>
<comment type="caution">
    <text evidence="1">The sequence shown here is derived from an EMBL/GenBank/DDBJ whole genome shotgun (WGS) entry which is preliminary data.</text>
</comment>
<gene>
    <name evidence="1" type="ORF">LTR37_020726</name>
</gene>
<organism evidence="1 2">
    <name type="scientific">Vermiconidia calcicola</name>
    <dbReference type="NCBI Taxonomy" id="1690605"/>
    <lineage>
        <taxon>Eukaryota</taxon>
        <taxon>Fungi</taxon>
        <taxon>Dikarya</taxon>
        <taxon>Ascomycota</taxon>
        <taxon>Pezizomycotina</taxon>
        <taxon>Dothideomycetes</taxon>
        <taxon>Dothideomycetidae</taxon>
        <taxon>Mycosphaerellales</taxon>
        <taxon>Extremaceae</taxon>
        <taxon>Vermiconidia</taxon>
    </lineage>
</organism>
<keyword evidence="2" id="KW-1185">Reference proteome</keyword>